<dbReference type="PATRIC" id="fig|662479.7.peg.147"/>
<dbReference type="InterPro" id="IPR013096">
    <property type="entry name" value="Cupin_2"/>
</dbReference>
<dbReference type="InterPro" id="IPR051610">
    <property type="entry name" value="GPI/OXD"/>
</dbReference>
<evidence type="ECO:0000256" key="1">
    <source>
        <dbReference type="ARBA" id="ARBA00022723"/>
    </source>
</evidence>
<dbReference type="PANTHER" id="PTHR35848">
    <property type="entry name" value="OXALATE-BINDING PROTEIN"/>
    <property type="match status" value="1"/>
</dbReference>
<dbReference type="OrthoDB" id="305577at2157"/>
<accession>M0ITM4</accession>
<evidence type="ECO:0000313" key="4">
    <source>
        <dbReference type="Proteomes" id="UP000011550"/>
    </source>
</evidence>
<sequence>MTHTKVNYRDVDELGGGLHFMRDALECEQLGFSVFECDPDWTGKRHNHAEQNHEEVYFLVSGTATLVVEGETVELDPGDAVRVSPGDTRQLRAGDEECLFVVAGAP</sequence>
<dbReference type="EMBL" id="AOLN01000001">
    <property type="protein sequence ID" value="ELZ98834.1"/>
    <property type="molecule type" value="Genomic_DNA"/>
</dbReference>
<keyword evidence="1" id="KW-0479">Metal-binding</keyword>
<dbReference type="Pfam" id="PF07883">
    <property type="entry name" value="Cupin_2"/>
    <property type="match status" value="1"/>
</dbReference>
<dbReference type="AlphaFoldDB" id="M0ITM4"/>
<dbReference type="RefSeq" id="WP_008317279.1">
    <property type="nucleotide sequence ID" value="NZ_AOLN01000001.1"/>
</dbReference>
<feature type="domain" description="Cupin type-2" evidence="2">
    <location>
        <begin position="35"/>
        <end position="102"/>
    </location>
</feature>
<dbReference type="STRING" id="662479.C440_00720"/>
<dbReference type="SUPFAM" id="SSF51182">
    <property type="entry name" value="RmlC-like cupins"/>
    <property type="match status" value="1"/>
</dbReference>
<reference evidence="3 4" key="1">
    <citation type="journal article" date="2014" name="PLoS Genet.">
        <title>Phylogenetically driven sequencing of extremely halophilic archaea reveals strategies for static and dynamic osmo-response.</title>
        <authorList>
            <person name="Becker E.A."/>
            <person name="Seitzer P.M."/>
            <person name="Tritt A."/>
            <person name="Larsen D."/>
            <person name="Krusor M."/>
            <person name="Yao A.I."/>
            <person name="Wu D."/>
            <person name="Madern D."/>
            <person name="Eisen J.A."/>
            <person name="Darling A.E."/>
            <person name="Facciotti M.T."/>
        </authorList>
    </citation>
    <scope>NUCLEOTIDE SEQUENCE [LARGE SCALE GENOMIC DNA]</scope>
    <source>
        <strain evidence="3 4">ATCC BAA-1512</strain>
    </source>
</reference>
<dbReference type="Gene3D" id="2.60.120.10">
    <property type="entry name" value="Jelly Rolls"/>
    <property type="match status" value="1"/>
</dbReference>
<name>M0ITM4_9EURY</name>
<evidence type="ECO:0000259" key="2">
    <source>
        <dbReference type="Pfam" id="PF07883"/>
    </source>
</evidence>
<dbReference type="GO" id="GO:0046872">
    <property type="term" value="F:metal ion binding"/>
    <property type="evidence" value="ECO:0007669"/>
    <property type="project" value="UniProtKB-KW"/>
</dbReference>
<keyword evidence="4" id="KW-1185">Reference proteome</keyword>
<organism evidence="3 4">
    <name type="scientific">Haloferax mucosum ATCC BAA-1512</name>
    <dbReference type="NCBI Taxonomy" id="662479"/>
    <lineage>
        <taxon>Archaea</taxon>
        <taxon>Methanobacteriati</taxon>
        <taxon>Methanobacteriota</taxon>
        <taxon>Stenosarchaea group</taxon>
        <taxon>Halobacteria</taxon>
        <taxon>Halobacteriales</taxon>
        <taxon>Haloferacaceae</taxon>
        <taxon>Haloferax</taxon>
    </lineage>
</organism>
<proteinExistence type="predicted"/>
<gene>
    <name evidence="3" type="ORF">C440_00720</name>
</gene>
<dbReference type="InterPro" id="IPR014710">
    <property type="entry name" value="RmlC-like_jellyroll"/>
</dbReference>
<dbReference type="Proteomes" id="UP000011550">
    <property type="component" value="Unassembled WGS sequence"/>
</dbReference>
<evidence type="ECO:0000313" key="3">
    <source>
        <dbReference type="EMBL" id="ELZ98834.1"/>
    </source>
</evidence>
<dbReference type="PANTHER" id="PTHR35848:SF9">
    <property type="entry name" value="SLL1358 PROTEIN"/>
    <property type="match status" value="1"/>
</dbReference>
<comment type="caution">
    <text evidence="3">The sequence shown here is derived from an EMBL/GenBank/DDBJ whole genome shotgun (WGS) entry which is preliminary data.</text>
</comment>
<protein>
    <recommendedName>
        <fullName evidence="2">Cupin type-2 domain-containing protein</fullName>
    </recommendedName>
</protein>
<dbReference type="InterPro" id="IPR011051">
    <property type="entry name" value="RmlC_Cupin_sf"/>
</dbReference>